<sequence>MAPKKRGRKKETPKEPEVDENIVPEHSREFYLIQIRDLEGRLARYQQKWDQLQVSEELFRNEYEKMLTDNKEIVAFLKKTLNQRVDEIAELSLQFQNLQQAKDLEKDAFETQLVQLRHEFQETKDQLTSENMLLSKPDWRERPLAEEEDGEFDVVFQLRRKSALHSILRFVQRSVARLDSQQGLHPVAIESKVVKVTNLSRSLSSEWHTKASRTTSHCNIFKLPKPVHSLPSLDSVSSSQQLITLRPYGSAKESILSWRTESNSKGAPHAKSATQAPEESAQMSEEVVIREDLPEIVTHLARQELLSK</sequence>
<protein>
    <recommendedName>
        <fullName evidence="3">Cilia- and flagella-associated protein 157</fullName>
    </recommendedName>
</protein>
<evidence type="ECO:0000256" key="1">
    <source>
        <dbReference type="ARBA" id="ARBA00004138"/>
    </source>
</evidence>
<keyword evidence="6" id="KW-0966">Cell projection</keyword>
<evidence type="ECO:0000256" key="8">
    <source>
        <dbReference type="SAM" id="MobiDB-lite"/>
    </source>
</evidence>
<dbReference type="GO" id="GO:0007288">
    <property type="term" value="P:sperm axoneme assembly"/>
    <property type="evidence" value="ECO:0007669"/>
    <property type="project" value="TreeGrafter"/>
</dbReference>
<comment type="similarity">
    <text evidence="2">Belongs to the CFAP157 family.</text>
</comment>
<organism evidence="9 10">
    <name type="scientific">Notechis scutatus</name>
    <name type="common">mainland tiger snake</name>
    <dbReference type="NCBI Taxonomy" id="8663"/>
    <lineage>
        <taxon>Eukaryota</taxon>
        <taxon>Metazoa</taxon>
        <taxon>Chordata</taxon>
        <taxon>Craniata</taxon>
        <taxon>Vertebrata</taxon>
        <taxon>Euteleostomi</taxon>
        <taxon>Lepidosauria</taxon>
        <taxon>Squamata</taxon>
        <taxon>Bifurcata</taxon>
        <taxon>Unidentata</taxon>
        <taxon>Episquamata</taxon>
        <taxon>Toxicofera</taxon>
        <taxon>Serpentes</taxon>
        <taxon>Colubroidea</taxon>
        <taxon>Elapidae</taxon>
        <taxon>Hydrophiinae</taxon>
        <taxon>Notechis</taxon>
    </lineage>
</organism>
<dbReference type="PANTHER" id="PTHR31954">
    <property type="entry name" value="CILIA- AND FLAGELLA-ASSOCIATED PROTEIN 157"/>
    <property type="match status" value="1"/>
</dbReference>
<dbReference type="Proteomes" id="UP000504612">
    <property type="component" value="Unplaced"/>
</dbReference>
<dbReference type="InterPro" id="IPR038844">
    <property type="entry name" value="CFAP157"/>
</dbReference>
<dbReference type="CTD" id="286207"/>
<gene>
    <name evidence="10" type="primary">CFAP157</name>
</gene>
<feature type="coiled-coil region" evidence="7">
    <location>
        <begin position="28"/>
        <end position="55"/>
    </location>
</feature>
<feature type="coiled-coil region" evidence="7">
    <location>
        <begin position="81"/>
        <end position="126"/>
    </location>
</feature>
<evidence type="ECO:0000313" key="10">
    <source>
        <dbReference type="RefSeq" id="XP_026545404.1"/>
    </source>
</evidence>
<proteinExistence type="inferred from homology"/>
<dbReference type="KEGG" id="nss:113427153"/>
<feature type="region of interest" description="Disordered" evidence="8">
    <location>
        <begin position="259"/>
        <end position="285"/>
    </location>
</feature>
<evidence type="ECO:0000256" key="3">
    <source>
        <dbReference type="ARBA" id="ARBA00014087"/>
    </source>
</evidence>
<keyword evidence="5" id="KW-0969">Cilium</keyword>
<evidence type="ECO:0000256" key="4">
    <source>
        <dbReference type="ARBA" id="ARBA00023054"/>
    </source>
</evidence>
<keyword evidence="9" id="KW-1185">Reference proteome</keyword>
<name>A0A6J1VZF7_9SAUR</name>
<dbReference type="GeneID" id="113427153"/>
<dbReference type="AlphaFoldDB" id="A0A6J1VZF7"/>
<reference evidence="10" key="1">
    <citation type="submission" date="2025-08" db="UniProtKB">
        <authorList>
            <consortium name="RefSeq"/>
        </authorList>
    </citation>
    <scope>IDENTIFICATION</scope>
</reference>
<evidence type="ECO:0000256" key="6">
    <source>
        <dbReference type="ARBA" id="ARBA00023273"/>
    </source>
</evidence>
<keyword evidence="4 7" id="KW-0175">Coiled coil</keyword>
<evidence type="ECO:0000313" key="9">
    <source>
        <dbReference type="Proteomes" id="UP000504612"/>
    </source>
</evidence>
<feature type="compositionally biased region" description="Polar residues" evidence="8">
    <location>
        <begin position="272"/>
        <end position="283"/>
    </location>
</feature>
<dbReference type="PANTHER" id="PTHR31954:SF1">
    <property type="entry name" value="CILIA- AND FLAGELLA-ASSOCIATED PROTEIN 157"/>
    <property type="match status" value="1"/>
</dbReference>
<dbReference type="GO" id="GO:0008017">
    <property type="term" value="F:microtubule binding"/>
    <property type="evidence" value="ECO:0007669"/>
    <property type="project" value="TreeGrafter"/>
</dbReference>
<evidence type="ECO:0000256" key="7">
    <source>
        <dbReference type="SAM" id="Coils"/>
    </source>
</evidence>
<dbReference type="GO" id="GO:0036064">
    <property type="term" value="C:ciliary basal body"/>
    <property type="evidence" value="ECO:0007669"/>
    <property type="project" value="TreeGrafter"/>
</dbReference>
<comment type="subcellular location">
    <subcellularLocation>
        <location evidence="1">Cell projection</location>
        <location evidence="1">Cilium</location>
    </subcellularLocation>
</comment>
<dbReference type="RefSeq" id="XP_026545404.1">
    <property type="nucleotide sequence ID" value="XM_026689619.1"/>
</dbReference>
<feature type="region of interest" description="Disordered" evidence="8">
    <location>
        <begin position="1"/>
        <end position="22"/>
    </location>
</feature>
<keyword evidence="10" id="KW-0282">Flagellum</keyword>
<evidence type="ECO:0000256" key="5">
    <source>
        <dbReference type="ARBA" id="ARBA00023069"/>
    </source>
</evidence>
<evidence type="ECO:0000256" key="2">
    <source>
        <dbReference type="ARBA" id="ARBA00010841"/>
    </source>
</evidence>
<accession>A0A6J1VZF7</accession>